<dbReference type="GO" id="GO:0004497">
    <property type="term" value="F:monooxygenase activity"/>
    <property type="evidence" value="ECO:0007669"/>
    <property type="project" value="InterPro"/>
</dbReference>
<dbReference type="PANTHER" id="PTHR24305">
    <property type="entry name" value="CYTOCHROME P450"/>
    <property type="match status" value="1"/>
</dbReference>
<dbReference type="InterPro" id="IPR050121">
    <property type="entry name" value="Cytochrome_P450_monoxygenase"/>
</dbReference>
<keyword evidence="1" id="KW-0479">Metal-binding</keyword>
<dbReference type="InterPro" id="IPR001128">
    <property type="entry name" value="Cyt_P450"/>
</dbReference>
<dbReference type="STRING" id="52586.A0A0B1P402"/>
<protein>
    <submittedName>
        <fullName evidence="2">Putative cytochrome p450</fullName>
    </submittedName>
</protein>
<evidence type="ECO:0000313" key="2">
    <source>
        <dbReference type="EMBL" id="KHJ32070.1"/>
    </source>
</evidence>
<sequence>MIAALPTGAPMIEWINTIPNEGIIRYLGMFNIERLFITSPNGLREVLSSKSYEFVKPSQLVQGLSRLLGVGLLLAEGDEHKIQRRNLLPAFSYRHIKDLYPIFWEKAVEVTEAITFQVKAGGINFDELPEYQKEVTRETKISETEAVIEISEWASRATLDIIGIAGIGQDFKSIEDSNAPLSQTYRTVFKPSRQGRYLALLNNFFPGWLVKRIPVKRNVEIESATALIRDTCRKRIQMKKIKLQEGKLNDYDILGVALKSGGFSEENLIDQMMTFLAAGHETTSNALSWAIYLLCVNPSCQTRLRAEIHANLPSPKSQTSISSSSIEGLSYLNAVCSEVLRYYPSVAITMRVAIHDTSILGHKIPKGTRVIIVPWATNKSEELWGPDAKKFKPERWLPSDTNPHPANGGAASNYSFLTFLHGPRGCIGQGFARAEFACLLASIIGRFEFSLNDQRESIESNLIIKGGVTAKLAEGLFVKTKIVDGW</sequence>
<dbReference type="PANTHER" id="PTHR24305:SF227">
    <property type="entry name" value="P450, PUTATIVE (EUROFUNG)-RELATED"/>
    <property type="match status" value="1"/>
</dbReference>
<dbReference type="CDD" id="cd11069">
    <property type="entry name" value="CYP_FUM15-like"/>
    <property type="match status" value="1"/>
</dbReference>
<feature type="binding site" description="axial binding residue" evidence="1">
    <location>
        <position position="426"/>
    </location>
    <ligand>
        <name>heme</name>
        <dbReference type="ChEBI" id="CHEBI:30413"/>
    </ligand>
    <ligandPart>
        <name>Fe</name>
        <dbReference type="ChEBI" id="CHEBI:18248"/>
    </ligandPart>
</feature>
<organism evidence="2 3">
    <name type="scientific">Uncinula necator</name>
    <name type="common">Grape powdery mildew</name>
    <dbReference type="NCBI Taxonomy" id="52586"/>
    <lineage>
        <taxon>Eukaryota</taxon>
        <taxon>Fungi</taxon>
        <taxon>Dikarya</taxon>
        <taxon>Ascomycota</taxon>
        <taxon>Pezizomycotina</taxon>
        <taxon>Leotiomycetes</taxon>
        <taxon>Erysiphales</taxon>
        <taxon>Erysiphaceae</taxon>
        <taxon>Erysiphe</taxon>
    </lineage>
</organism>
<dbReference type="PRINTS" id="PR00463">
    <property type="entry name" value="EP450I"/>
</dbReference>
<dbReference type="GO" id="GO:0020037">
    <property type="term" value="F:heme binding"/>
    <property type="evidence" value="ECO:0007669"/>
    <property type="project" value="InterPro"/>
</dbReference>
<dbReference type="GO" id="GO:0005506">
    <property type="term" value="F:iron ion binding"/>
    <property type="evidence" value="ECO:0007669"/>
    <property type="project" value="InterPro"/>
</dbReference>
<dbReference type="Gene3D" id="1.10.630.10">
    <property type="entry name" value="Cytochrome P450"/>
    <property type="match status" value="1"/>
</dbReference>
<evidence type="ECO:0000313" key="3">
    <source>
        <dbReference type="Proteomes" id="UP000030854"/>
    </source>
</evidence>
<dbReference type="SUPFAM" id="SSF48264">
    <property type="entry name" value="Cytochrome P450"/>
    <property type="match status" value="1"/>
</dbReference>
<dbReference type="Proteomes" id="UP000030854">
    <property type="component" value="Unassembled WGS sequence"/>
</dbReference>
<dbReference type="OMA" id="WKHQRRT"/>
<name>A0A0B1P402_UNCNE</name>
<accession>A0A0B1P402</accession>
<gene>
    <name evidence="2" type="ORF">EV44_g5400</name>
</gene>
<dbReference type="FunFam" id="1.10.630.10:FF:000051">
    <property type="entry name" value="Cytochrome P450 monooxygenase (Fum15)"/>
    <property type="match status" value="1"/>
</dbReference>
<dbReference type="Pfam" id="PF00067">
    <property type="entry name" value="p450"/>
    <property type="match status" value="1"/>
</dbReference>
<comment type="cofactor">
    <cofactor evidence="1">
        <name>heme</name>
        <dbReference type="ChEBI" id="CHEBI:30413"/>
    </cofactor>
</comment>
<dbReference type="InterPro" id="IPR002401">
    <property type="entry name" value="Cyt_P450_E_grp-I"/>
</dbReference>
<comment type="caution">
    <text evidence="2">The sequence shown here is derived from an EMBL/GenBank/DDBJ whole genome shotgun (WGS) entry which is preliminary data.</text>
</comment>
<keyword evidence="1" id="KW-0349">Heme</keyword>
<dbReference type="EMBL" id="JNVN01002365">
    <property type="protein sequence ID" value="KHJ32070.1"/>
    <property type="molecule type" value="Genomic_DNA"/>
</dbReference>
<dbReference type="PRINTS" id="PR00385">
    <property type="entry name" value="P450"/>
</dbReference>
<dbReference type="HOGENOM" id="CLU_001570_5_11_1"/>
<dbReference type="GO" id="GO:0016705">
    <property type="term" value="F:oxidoreductase activity, acting on paired donors, with incorporation or reduction of molecular oxygen"/>
    <property type="evidence" value="ECO:0007669"/>
    <property type="project" value="InterPro"/>
</dbReference>
<dbReference type="InterPro" id="IPR036396">
    <property type="entry name" value="Cyt_P450_sf"/>
</dbReference>
<reference evidence="2 3" key="1">
    <citation type="journal article" date="2014" name="BMC Genomics">
        <title>Adaptive genomic structural variation in the grape powdery mildew pathogen, Erysiphe necator.</title>
        <authorList>
            <person name="Jones L."/>
            <person name="Riaz S."/>
            <person name="Morales-Cruz A."/>
            <person name="Amrine K.C."/>
            <person name="McGuire B."/>
            <person name="Gubler W.D."/>
            <person name="Walker M.A."/>
            <person name="Cantu D."/>
        </authorList>
    </citation>
    <scope>NUCLEOTIDE SEQUENCE [LARGE SCALE GENOMIC DNA]</scope>
    <source>
        <strain evidence="3">c</strain>
    </source>
</reference>
<keyword evidence="1" id="KW-0408">Iron</keyword>
<dbReference type="AlphaFoldDB" id="A0A0B1P402"/>
<proteinExistence type="predicted"/>
<keyword evidence="3" id="KW-1185">Reference proteome</keyword>
<evidence type="ECO:0000256" key="1">
    <source>
        <dbReference type="PIRSR" id="PIRSR602401-1"/>
    </source>
</evidence>